<dbReference type="OrthoDB" id="9786288at2"/>
<dbReference type="InterPro" id="IPR012328">
    <property type="entry name" value="Chalcone/stilbene_synt_C"/>
</dbReference>
<evidence type="ECO:0000259" key="6">
    <source>
        <dbReference type="Pfam" id="PF02797"/>
    </source>
</evidence>
<evidence type="ECO:0000259" key="5">
    <source>
        <dbReference type="Pfam" id="PF00195"/>
    </source>
</evidence>
<accession>A0A506XYV1</accession>
<proteinExistence type="inferred from homology"/>
<comment type="similarity">
    <text evidence="1">Belongs to the thiolase-like superfamily. Chalcone/stilbene synthases family.</text>
</comment>
<keyword evidence="8" id="KW-1185">Reference proteome</keyword>
<keyword evidence="2" id="KW-0808">Transferase</keyword>
<dbReference type="InterPro" id="IPR016039">
    <property type="entry name" value="Thiolase-like"/>
</dbReference>
<dbReference type="SUPFAM" id="SSF53901">
    <property type="entry name" value="Thiolase-like"/>
    <property type="match status" value="2"/>
</dbReference>
<reference evidence="7 8" key="1">
    <citation type="submission" date="2019-06" db="EMBL/GenBank/DDBJ databases">
        <authorList>
            <person name="Li F."/>
        </authorList>
    </citation>
    <scope>NUCLEOTIDE SEQUENCE [LARGE SCALE GENOMIC DNA]</scope>
    <source>
        <strain evidence="7 8">10F1D-1</strain>
    </source>
</reference>
<dbReference type="InterPro" id="IPR001099">
    <property type="entry name" value="Chalcone/stilbene_synt_N"/>
</dbReference>
<dbReference type="RefSeq" id="WP_141162466.1">
    <property type="nucleotide sequence ID" value="NZ_VHQG01000001.1"/>
</dbReference>
<dbReference type="Gene3D" id="3.40.47.10">
    <property type="match status" value="2"/>
</dbReference>
<name>A0A506XYV1_9MICO</name>
<feature type="domain" description="Chalcone/stilbene synthase N-terminal" evidence="5">
    <location>
        <begin position="3"/>
        <end position="204"/>
    </location>
</feature>
<comment type="caution">
    <text evidence="7">The sequence shown here is derived from an EMBL/GenBank/DDBJ whole genome shotgun (WGS) entry which is preliminary data.</text>
</comment>
<dbReference type="PANTHER" id="PTHR11877">
    <property type="entry name" value="HYDROXYMETHYLGLUTARYL-COA SYNTHASE"/>
    <property type="match status" value="1"/>
</dbReference>
<evidence type="ECO:0000256" key="1">
    <source>
        <dbReference type="ARBA" id="ARBA00005531"/>
    </source>
</evidence>
<feature type="domain" description="Chalcone/stilbene synthase C-terminal" evidence="6">
    <location>
        <begin position="234"/>
        <end position="366"/>
    </location>
</feature>
<dbReference type="PANTHER" id="PTHR11877:SF99">
    <property type="entry name" value="1,3,6,8-TETRAHYDROXYNAPHTHALENE SYNTHASE"/>
    <property type="match status" value="1"/>
</dbReference>
<evidence type="ECO:0000256" key="2">
    <source>
        <dbReference type="ARBA" id="ARBA00022679"/>
    </source>
</evidence>
<keyword evidence="3" id="KW-0012">Acyltransferase</keyword>
<evidence type="ECO:0000256" key="3">
    <source>
        <dbReference type="ARBA" id="ARBA00023315"/>
    </source>
</evidence>
<organism evidence="7 8">
    <name type="scientific">Schumannella soli</name>
    <dbReference type="NCBI Taxonomy" id="2590779"/>
    <lineage>
        <taxon>Bacteria</taxon>
        <taxon>Bacillati</taxon>
        <taxon>Actinomycetota</taxon>
        <taxon>Actinomycetes</taxon>
        <taxon>Micrococcales</taxon>
        <taxon>Microbacteriaceae</taxon>
        <taxon>Schumannella</taxon>
    </lineage>
</organism>
<feature type="active site" description="Acyl-thioester intermediate" evidence="4">
    <location>
        <position position="143"/>
    </location>
</feature>
<gene>
    <name evidence="7" type="ORF">FJ657_04690</name>
</gene>
<evidence type="ECO:0000256" key="4">
    <source>
        <dbReference type="PIRSR" id="PIRSR000451-1"/>
    </source>
</evidence>
<evidence type="ECO:0000313" key="8">
    <source>
        <dbReference type="Proteomes" id="UP000316252"/>
    </source>
</evidence>
<dbReference type="AlphaFoldDB" id="A0A506XYV1"/>
<dbReference type="InterPro" id="IPR011141">
    <property type="entry name" value="Polyketide_synthase_type-III"/>
</dbReference>
<dbReference type="CDD" id="cd00831">
    <property type="entry name" value="CHS_like"/>
    <property type="match status" value="1"/>
</dbReference>
<dbReference type="GO" id="GO:0016747">
    <property type="term" value="F:acyltransferase activity, transferring groups other than amino-acyl groups"/>
    <property type="evidence" value="ECO:0007669"/>
    <property type="project" value="InterPro"/>
</dbReference>
<dbReference type="EMBL" id="VHQG01000001">
    <property type="protein sequence ID" value="TPW77941.1"/>
    <property type="molecule type" value="Genomic_DNA"/>
</dbReference>
<dbReference type="PIRSF" id="PIRSF000451">
    <property type="entry name" value="PKS_III"/>
    <property type="match status" value="1"/>
</dbReference>
<dbReference type="Pfam" id="PF00195">
    <property type="entry name" value="Chal_sti_synt_N"/>
    <property type="match status" value="1"/>
</dbReference>
<dbReference type="Pfam" id="PF02797">
    <property type="entry name" value="Chal_sti_synt_C"/>
    <property type="match status" value="1"/>
</dbReference>
<dbReference type="Proteomes" id="UP000316252">
    <property type="component" value="Unassembled WGS sequence"/>
</dbReference>
<protein>
    <submittedName>
        <fullName evidence="7">Type III polyketide synthase</fullName>
    </submittedName>
</protein>
<sequence>MSRIVAVAPVLPSHSSAQSDITAELVRAIGLDDPALRTERAVFERMHASAGIRTRHTVLPIESYADLGGFDATNRVWLDAGADLGERAVRAALADAGLEPADVDHFFFTSVTGAAAPSIDAVLAGRLGFRRDLKRIPSFGLGCVAGAAGLARAHDYLAGYPEDVAVVLAVELCSLTLQRADRSIANAVATGLFGDGAAAAVVVGDAWVPPARASTRSAVHTPPPATVPRIVDTLSSLYPDSEGVLGFELGGTGFRIVLTAEVAGAIDANFAADVDALLGGNGLVRRDVSTWVAHAGGPRVLEAFAHTLDLPDDALDTAWESLRETGNLSSASVLHVLARTPAQPAGAIGLLFALGPGVTSEIVLLRWDAVPPADAEPGAPA</sequence>
<dbReference type="GO" id="GO:0030639">
    <property type="term" value="P:polyketide biosynthetic process"/>
    <property type="evidence" value="ECO:0007669"/>
    <property type="project" value="TreeGrafter"/>
</dbReference>
<evidence type="ECO:0000313" key="7">
    <source>
        <dbReference type="EMBL" id="TPW77941.1"/>
    </source>
</evidence>